<sequence>MRGMRIVPDLITHKVTGMPTKLNLYEDSHTKHVWTPNIMFYLANCVLDKYSHISKGEKVGIFKSPECFGPRNIDTELDIIFHPFIWNHNWHLAIGLMKERKILMVDCSDDVSCTLSFPVKSVLRIEEFILTFGHKARKSALKKPIHVAWEFKKISKIQGVNVLAVIYCVCCSDLFRKSLQDADEPINQDTKNNNRQTVPTKHHRIYDIAEFYEELPYLERYNFSAELCKSKEFVLIQPSLFPEFPGNEIKNNDVTEFEDLTLNDSDDQIATNSNKTTNLKDENKGVLQPLDQDTNKRKFNNGLSIANETKKIKIMSSEPKLKAPVFANTEHIVIDIEDDEEEDKAKAGTEVEAKAIVDGKETEHKDSKISKDTETKNKENELKEEDTLKGKNTSDKENVDESNINVNKNLTESNKENGALVEIPDKEGNVNRQNIVSDTIKEFEQVKLREKIETEKKSHEAKMISERDRQYFKKVLSQRILKDTIAKKYVTFVLRKKEKQNRTIQQTVDLANDISFMIQSWCHINNSDRQLWNICITDFLECSKIRNRVDFDSKDSKKLLDIDHNNKIIPLLLTNGNIVFINFNIDQNNPDNCAVYVLEICLKSKKSYGTEGKLMKTAAFKKLVEEYGFKTGRLVTEISYSRYISPFDEILYPIFYFINYFSYIDKFNFNEEFNDDIIEDYSDALDDLMDSIIKLNLQHIKDDFFKLKEIIASFRKIQPS</sequence>
<dbReference type="AlphaFoldDB" id="A0A9W6W872"/>
<comment type="caution">
    <text evidence="2">The sequence shown here is derived from an EMBL/GenBank/DDBJ whole genome shotgun (WGS) entry which is preliminary data.</text>
</comment>
<organism evidence="2 3">
    <name type="scientific">Candida boidinii</name>
    <name type="common">Yeast</name>
    <dbReference type="NCBI Taxonomy" id="5477"/>
    <lineage>
        <taxon>Eukaryota</taxon>
        <taxon>Fungi</taxon>
        <taxon>Dikarya</taxon>
        <taxon>Ascomycota</taxon>
        <taxon>Saccharomycotina</taxon>
        <taxon>Pichiomycetes</taxon>
        <taxon>Pichiales</taxon>
        <taxon>Pichiaceae</taxon>
        <taxon>Ogataea</taxon>
        <taxon>Ogataea/Candida clade</taxon>
    </lineage>
</organism>
<name>A0A9W6W872_CANBO</name>
<accession>A0A9W6W872</accession>
<dbReference type="Proteomes" id="UP001165120">
    <property type="component" value="Unassembled WGS sequence"/>
</dbReference>
<keyword evidence="3" id="KW-1185">Reference proteome</keyword>
<reference evidence="2" key="1">
    <citation type="submission" date="2023-04" db="EMBL/GenBank/DDBJ databases">
        <title>Candida boidinii NBRC 10035.</title>
        <authorList>
            <person name="Ichikawa N."/>
            <person name="Sato H."/>
            <person name="Tonouchi N."/>
        </authorList>
    </citation>
    <scope>NUCLEOTIDE SEQUENCE</scope>
    <source>
        <strain evidence="2">NBRC 10035</strain>
    </source>
</reference>
<feature type="compositionally biased region" description="Basic and acidic residues" evidence="1">
    <location>
        <begin position="356"/>
        <end position="399"/>
    </location>
</feature>
<dbReference type="EMBL" id="BSXN01000276">
    <property type="protein sequence ID" value="GME67889.1"/>
    <property type="molecule type" value="Genomic_DNA"/>
</dbReference>
<feature type="region of interest" description="Disordered" evidence="1">
    <location>
        <begin position="356"/>
        <end position="403"/>
    </location>
</feature>
<proteinExistence type="predicted"/>
<protein>
    <submittedName>
        <fullName evidence="2">Unnamed protein product</fullName>
    </submittedName>
</protein>
<evidence type="ECO:0000256" key="1">
    <source>
        <dbReference type="SAM" id="MobiDB-lite"/>
    </source>
</evidence>
<evidence type="ECO:0000313" key="2">
    <source>
        <dbReference type="EMBL" id="GME67889.1"/>
    </source>
</evidence>
<evidence type="ECO:0000313" key="3">
    <source>
        <dbReference type="Proteomes" id="UP001165120"/>
    </source>
</evidence>
<gene>
    <name evidence="2" type="ORF">Cboi02_000123900</name>
</gene>